<sequence length="168" mass="18520">MQQHAASLSWHVQQLMLATQITLTQITLPGQITLTVQLTLPNSLHSTALALTDQLVHSTALVHVDLAPSSSEALSQLTPDLIARNSSQRAQQHQLAAQARSPQVTQNIPKLNPTKTPVRIRYATQRLLELHTPKLFYPETARDKNQRNTQLGSSAQNRSSQISLHSSS</sequence>
<dbReference type="Proteomes" id="UP000250235">
    <property type="component" value="Unassembled WGS sequence"/>
</dbReference>
<feature type="compositionally biased region" description="Polar residues" evidence="1">
    <location>
        <begin position="101"/>
        <end position="112"/>
    </location>
</feature>
<gene>
    <name evidence="2" type="ORF">F511_34171</name>
</gene>
<keyword evidence="3" id="KW-1185">Reference proteome</keyword>
<evidence type="ECO:0000313" key="3">
    <source>
        <dbReference type="Proteomes" id="UP000250235"/>
    </source>
</evidence>
<evidence type="ECO:0000313" key="2">
    <source>
        <dbReference type="EMBL" id="KZV58359.1"/>
    </source>
</evidence>
<dbReference type="EMBL" id="KQ986787">
    <property type="protein sequence ID" value="KZV58359.1"/>
    <property type="molecule type" value="Genomic_DNA"/>
</dbReference>
<protein>
    <submittedName>
        <fullName evidence="2">Ubiquitin-like superfamily protein isoform 1</fullName>
    </submittedName>
</protein>
<feature type="compositionally biased region" description="Polar residues" evidence="1">
    <location>
        <begin position="147"/>
        <end position="168"/>
    </location>
</feature>
<proteinExistence type="predicted"/>
<organism evidence="2 3">
    <name type="scientific">Dorcoceras hygrometricum</name>
    <dbReference type="NCBI Taxonomy" id="472368"/>
    <lineage>
        <taxon>Eukaryota</taxon>
        <taxon>Viridiplantae</taxon>
        <taxon>Streptophyta</taxon>
        <taxon>Embryophyta</taxon>
        <taxon>Tracheophyta</taxon>
        <taxon>Spermatophyta</taxon>
        <taxon>Magnoliopsida</taxon>
        <taxon>eudicotyledons</taxon>
        <taxon>Gunneridae</taxon>
        <taxon>Pentapetalae</taxon>
        <taxon>asterids</taxon>
        <taxon>lamiids</taxon>
        <taxon>Lamiales</taxon>
        <taxon>Gesneriaceae</taxon>
        <taxon>Didymocarpoideae</taxon>
        <taxon>Trichosporeae</taxon>
        <taxon>Loxocarpinae</taxon>
        <taxon>Dorcoceras</taxon>
    </lineage>
</organism>
<feature type="compositionally biased region" description="Low complexity" evidence="1">
    <location>
        <begin position="88"/>
        <end position="100"/>
    </location>
</feature>
<name>A0A2Z7DJR7_9LAMI</name>
<feature type="region of interest" description="Disordered" evidence="1">
    <location>
        <begin position="139"/>
        <end position="168"/>
    </location>
</feature>
<dbReference type="AlphaFoldDB" id="A0A2Z7DJR7"/>
<feature type="region of interest" description="Disordered" evidence="1">
    <location>
        <begin position="88"/>
        <end position="112"/>
    </location>
</feature>
<accession>A0A2Z7DJR7</accession>
<reference evidence="2 3" key="1">
    <citation type="journal article" date="2015" name="Proc. Natl. Acad. Sci. U.S.A.">
        <title>The resurrection genome of Boea hygrometrica: A blueprint for survival of dehydration.</title>
        <authorList>
            <person name="Xiao L."/>
            <person name="Yang G."/>
            <person name="Zhang L."/>
            <person name="Yang X."/>
            <person name="Zhao S."/>
            <person name="Ji Z."/>
            <person name="Zhou Q."/>
            <person name="Hu M."/>
            <person name="Wang Y."/>
            <person name="Chen M."/>
            <person name="Xu Y."/>
            <person name="Jin H."/>
            <person name="Xiao X."/>
            <person name="Hu G."/>
            <person name="Bao F."/>
            <person name="Hu Y."/>
            <person name="Wan P."/>
            <person name="Li L."/>
            <person name="Deng X."/>
            <person name="Kuang T."/>
            <person name="Xiang C."/>
            <person name="Zhu J.K."/>
            <person name="Oliver M.J."/>
            <person name="He Y."/>
        </authorList>
    </citation>
    <scope>NUCLEOTIDE SEQUENCE [LARGE SCALE GENOMIC DNA]</scope>
    <source>
        <strain evidence="3">cv. XS01</strain>
    </source>
</reference>
<evidence type="ECO:0000256" key="1">
    <source>
        <dbReference type="SAM" id="MobiDB-lite"/>
    </source>
</evidence>